<dbReference type="GO" id="GO:0016020">
    <property type="term" value="C:membrane"/>
    <property type="evidence" value="ECO:0007669"/>
    <property type="project" value="InterPro"/>
</dbReference>
<evidence type="ECO:0008006" key="8">
    <source>
        <dbReference type="Google" id="ProtNLM"/>
    </source>
</evidence>
<dbReference type="STRING" id="2518989.IMCC3088_25"/>
<reference evidence="6 7" key="1">
    <citation type="journal article" date="2011" name="J. Bacteriol.">
        <title>Genome sequence of strain IMCC3088, a proteorhodopsin-containing marine bacterium belonging to the OM60/NOR5 clade.</title>
        <authorList>
            <person name="Jang Y."/>
            <person name="Oh H.M."/>
            <person name="Kang I."/>
            <person name="Lee K."/>
            <person name="Yang S.J."/>
            <person name="Cho J.C."/>
        </authorList>
    </citation>
    <scope>NUCLEOTIDE SEQUENCE [LARGE SCALE GENOMIC DNA]</scope>
    <source>
        <strain evidence="6 7">IMCC3088</strain>
    </source>
</reference>
<accession>F3L594</accession>
<dbReference type="InterPro" id="IPR022781">
    <property type="entry name" value="Flagellar_biosynth_FliO"/>
</dbReference>
<keyword evidence="3" id="KW-0812">Transmembrane</keyword>
<evidence type="ECO:0000256" key="5">
    <source>
        <dbReference type="ARBA" id="ARBA00023136"/>
    </source>
</evidence>
<keyword evidence="2" id="KW-1003">Cell membrane</keyword>
<dbReference type="GO" id="GO:0044781">
    <property type="term" value="P:bacterial-type flagellum organization"/>
    <property type="evidence" value="ECO:0007669"/>
    <property type="project" value="InterPro"/>
</dbReference>
<gene>
    <name evidence="6" type="ORF">IMCC3088_25</name>
</gene>
<evidence type="ECO:0000256" key="1">
    <source>
        <dbReference type="ARBA" id="ARBA00004236"/>
    </source>
</evidence>
<evidence type="ECO:0000256" key="3">
    <source>
        <dbReference type="ARBA" id="ARBA00022692"/>
    </source>
</evidence>
<proteinExistence type="predicted"/>
<protein>
    <recommendedName>
        <fullName evidence="8">Flagellar protein</fullName>
    </recommendedName>
</protein>
<evidence type="ECO:0000313" key="6">
    <source>
        <dbReference type="EMBL" id="EGG28508.1"/>
    </source>
</evidence>
<dbReference type="EMBL" id="AEIG01000100">
    <property type="protein sequence ID" value="EGG28508.1"/>
    <property type="molecule type" value="Genomic_DNA"/>
</dbReference>
<evidence type="ECO:0000256" key="2">
    <source>
        <dbReference type="ARBA" id="ARBA00022475"/>
    </source>
</evidence>
<comment type="subcellular location">
    <subcellularLocation>
        <location evidence="1">Cell membrane</location>
    </subcellularLocation>
</comment>
<dbReference type="AlphaFoldDB" id="F3L594"/>
<evidence type="ECO:0000313" key="7">
    <source>
        <dbReference type="Proteomes" id="UP000005615"/>
    </source>
</evidence>
<dbReference type="Pfam" id="PF04347">
    <property type="entry name" value="FliO"/>
    <property type="match status" value="1"/>
</dbReference>
<keyword evidence="4" id="KW-1133">Transmembrane helix</keyword>
<comment type="caution">
    <text evidence="6">The sequence shown here is derived from an EMBL/GenBank/DDBJ whole genome shotgun (WGS) entry which is preliminary data.</text>
</comment>
<name>F3L594_9GAMM</name>
<keyword evidence="7" id="KW-1185">Reference proteome</keyword>
<dbReference type="Proteomes" id="UP000005615">
    <property type="component" value="Unassembled WGS sequence"/>
</dbReference>
<organism evidence="6 7">
    <name type="scientific">Aequoribacter fuscus</name>
    <dbReference type="NCBI Taxonomy" id="2518989"/>
    <lineage>
        <taxon>Bacteria</taxon>
        <taxon>Pseudomonadati</taxon>
        <taxon>Pseudomonadota</taxon>
        <taxon>Gammaproteobacteria</taxon>
        <taxon>Cellvibrionales</taxon>
        <taxon>Halieaceae</taxon>
        <taxon>Aequoribacter</taxon>
    </lineage>
</organism>
<evidence type="ECO:0000256" key="4">
    <source>
        <dbReference type="ARBA" id="ARBA00022989"/>
    </source>
</evidence>
<sequence>MTAILVTFGLLLVILYFSKTHLNFRRDNVGVKVRSHTMLKNNASLYVIEIENQRLLIGVTKENMTILTCLEPVSTLDEALQDMSK</sequence>
<keyword evidence="5" id="KW-0472">Membrane</keyword>